<dbReference type="InterPro" id="IPR003779">
    <property type="entry name" value="CMD-like"/>
</dbReference>
<sequence>MFAGNLLDPGSISVRLRELVILRTCARCGCEYEWGVHVALFAQQADLRPDDIASTLQIDRSRLELPPSERMLFDVVDELHDTSTIGDQTWAALTAQFSTAQILEVIALVGTYHAVSFQANALNLDPEPFAPRFSVYLQR</sequence>
<dbReference type="InterPro" id="IPR029032">
    <property type="entry name" value="AhpD-like"/>
</dbReference>
<protein>
    <submittedName>
        <fullName evidence="2">Carboxymuconolactone decarboxylase family protein</fullName>
    </submittedName>
</protein>
<accession>A0ABV9I642</accession>
<reference evidence="3" key="1">
    <citation type="journal article" date="2019" name="Int. J. Syst. Evol. Microbiol.">
        <title>The Global Catalogue of Microorganisms (GCM) 10K type strain sequencing project: providing services to taxonomists for standard genome sequencing and annotation.</title>
        <authorList>
            <consortium name="The Broad Institute Genomics Platform"/>
            <consortium name="The Broad Institute Genome Sequencing Center for Infectious Disease"/>
            <person name="Wu L."/>
            <person name="Ma J."/>
        </authorList>
    </citation>
    <scope>NUCLEOTIDE SEQUENCE [LARGE SCALE GENOMIC DNA]</scope>
    <source>
        <strain evidence="3">CCUG 55995</strain>
    </source>
</reference>
<dbReference type="Proteomes" id="UP001595952">
    <property type="component" value="Unassembled WGS sequence"/>
</dbReference>
<dbReference type="Pfam" id="PF02627">
    <property type="entry name" value="CMD"/>
    <property type="match status" value="1"/>
</dbReference>
<evidence type="ECO:0000313" key="2">
    <source>
        <dbReference type="EMBL" id="MFC4637832.1"/>
    </source>
</evidence>
<comment type="caution">
    <text evidence="2">The sequence shown here is derived from an EMBL/GenBank/DDBJ whole genome shotgun (WGS) entry which is preliminary data.</text>
</comment>
<gene>
    <name evidence="2" type="ORF">ACFO0D_05710</name>
</gene>
<dbReference type="SUPFAM" id="SSF69118">
    <property type="entry name" value="AhpD-like"/>
    <property type="match status" value="1"/>
</dbReference>
<evidence type="ECO:0000259" key="1">
    <source>
        <dbReference type="Pfam" id="PF02627"/>
    </source>
</evidence>
<feature type="domain" description="Carboxymuconolactone decarboxylase-like" evidence="1">
    <location>
        <begin position="3"/>
        <end position="59"/>
    </location>
</feature>
<dbReference type="PANTHER" id="PTHR34846:SF5">
    <property type="entry name" value="CARBOXYMUCONOLACTONE DECARBOXYLASE-LIKE DOMAIN-CONTAINING PROTEIN"/>
    <property type="match status" value="1"/>
</dbReference>
<keyword evidence="3" id="KW-1185">Reference proteome</keyword>
<proteinExistence type="predicted"/>
<dbReference type="EMBL" id="JBHSEI010000002">
    <property type="protein sequence ID" value="MFC4637832.1"/>
    <property type="molecule type" value="Genomic_DNA"/>
</dbReference>
<dbReference type="Gene3D" id="1.20.1290.10">
    <property type="entry name" value="AhpD-like"/>
    <property type="match status" value="1"/>
</dbReference>
<dbReference type="RefSeq" id="WP_380060861.1">
    <property type="nucleotide sequence ID" value="NZ_JBHSEI010000002.1"/>
</dbReference>
<name>A0ABV9I642_9DEIO</name>
<dbReference type="PANTHER" id="PTHR34846">
    <property type="entry name" value="4-CARBOXYMUCONOLACTONE DECARBOXYLASE FAMILY PROTEIN (AFU_ORTHOLOGUE AFUA_6G11590)"/>
    <property type="match status" value="1"/>
</dbReference>
<evidence type="ECO:0000313" key="3">
    <source>
        <dbReference type="Proteomes" id="UP001595952"/>
    </source>
</evidence>
<organism evidence="2 3">
    <name type="scientific">Deinococcus hohokamensis</name>
    <dbReference type="NCBI Taxonomy" id="309883"/>
    <lineage>
        <taxon>Bacteria</taxon>
        <taxon>Thermotogati</taxon>
        <taxon>Deinococcota</taxon>
        <taxon>Deinococci</taxon>
        <taxon>Deinococcales</taxon>
        <taxon>Deinococcaceae</taxon>
        <taxon>Deinococcus</taxon>
    </lineage>
</organism>